<dbReference type="EMBL" id="JASBNA010000016">
    <property type="protein sequence ID" value="KAK7686616.1"/>
    <property type="molecule type" value="Genomic_DNA"/>
</dbReference>
<evidence type="ECO:0000313" key="3">
    <source>
        <dbReference type="EMBL" id="KAK7686616.1"/>
    </source>
</evidence>
<protein>
    <submittedName>
        <fullName evidence="3">Uncharacterized protein</fullName>
    </submittedName>
</protein>
<feature type="region of interest" description="Disordered" evidence="1">
    <location>
        <begin position="91"/>
        <end position="115"/>
    </location>
</feature>
<feature type="region of interest" description="Disordered" evidence="1">
    <location>
        <begin position="153"/>
        <end position="208"/>
    </location>
</feature>
<evidence type="ECO:0000313" key="4">
    <source>
        <dbReference type="Proteomes" id="UP001385951"/>
    </source>
</evidence>
<gene>
    <name evidence="3" type="ORF">QCA50_010216</name>
</gene>
<accession>A0AAW0G035</accession>
<organism evidence="3 4">
    <name type="scientific">Cerrena zonata</name>
    <dbReference type="NCBI Taxonomy" id="2478898"/>
    <lineage>
        <taxon>Eukaryota</taxon>
        <taxon>Fungi</taxon>
        <taxon>Dikarya</taxon>
        <taxon>Basidiomycota</taxon>
        <taxon>Agaricomycotina</taxon>
        <taxon>Agaricomycetes</taxon>
        <taxon>Polyporales</taxon>
        <taxon>Cerrenaceae</taxon>
        <taxon>Cerrena</taxon>
    </lineage>
</organism>
<feature type="compositionally biased region" description="Polar residues" evidence="1">
    <location>
        <begin position="182"/>
        <end position="204"/>
    </location>
</feature>
<reference evidence="3 4" key="1">
    <citation type="submission" date="2022-09" db="EMBL/GenBank/DDBJ databases">
        <authorList>
            <person name="Palmer J.M."/>
        </authorList>
    </citation>
    <scope>NUCLEOTIDE SEQUENCE [LARGE SCALE GENOMIC DNA]</scope>
    <source>
        <strain evidence="3 4">DSM 7382</strain>
    </source>
</reference>
<keyword evidence="2" id="KW-0472">Membrane</keyword>
<evidence type="ECO:0000256" key="1">
    <source>
        <dbReference type="SAM" id="MobiDB-lite"/>
    </source>
</evidence>
<evidence type="ECO:0000256" key="2">
    <source>
        <dbReference type="SAM" id="Phobius"/>
    </source>
</evidence>
<feature type="transmembrane region" description="Helical" evidence="2">
    <location>
        <begin position="123"/>
        <end position="147"/>
    </location>
</feature>
<name>A0AAW0G035_9APHY</name>
<keyword evidence="2" id="KW-0812">Transmembrane</keyword>
<dbReference type="AlphaFoldDB" id="A0AAW0G035"/>
<sequence length="238" mass="25886">MNFTQSVGVTLNGTRGCDHGEYTINLTDLTRNLTYQHTYNGTTRWFMPDALLFYHAGLNPENVYQVTLTNAEDSTLSFVYAKTHRVNKQLSGLGTSTSNSGLQPTSTVTPQLPNPPNPSKLNIGIIIGPIVSGVLIVILVILLAIYLRRKPERKKSEIATSNTPVGTISPYIPHPISPKVGHTSSSSARLEVTQSDPQTTTPNDPRTDILLDIDRVVELVTQRILSPPSPSIPVAPPP</sequence>
<comment type="caution">
    <text evidence="3">The sequence shown here is derived from an EMBL/GenBank/DDBJ whole genome shotgun (WGS) entry which is preliminary data.</text>
</comment>
<keyword evidence="4" id="KW-1185">Reference proteome</keyword>
<feature type="compositionally biased region" description="Low complexity" evidence="1">
    <location>
        <begin position="91"/>
        <end position="102"/>
    </location>
</feature>
<proteinExistence type="predicted"/>
<dbReference type="Proteomes" id="UP001385951">
    <property type="component" value="Unassembled WGS sequence"/>
</dbReference>
<keyword evidence="2" id="KW-1133">Transmembrane helix</keyword>